<dbReference type="EMBL" id="LDRV01000016">
    <property type="protein sequence ID" value="KTS13799.1"/>
    <property type="molecule type" value="Genomic_DNA"/>
</dbReference>
<organism evidence="2 3">
    <name type="scientific">Microbacterium testaceum</name>
    <name type="common">Aureobacterium testaceum</name>
    <name type="synonym">Brevibacterium testaceum</name>
    <dbReference type="NCBI Taxonomy" id="2033"/>
    <lineage>
        <taxon>Bacteria</taxon>
        <taxon>Bacillati</taxon>
        <taxon>Actinomycetota</taxon>
        <taxon>Actinomycetes</taxon>
        <taxon>Micrococcales</taxon>
        <taxon>Microbacteriaceae</taxon>
        <taxon>Microbacterium</taxon>
    </lineage>
</organism>
<feature type="transmembrane region" description="Helical" evidence="1">
    <location>
        <begin position="71"/>
        <end position="91"/>
    </location>
</feature>
<evidence type="ECO:0000313" key="3">
    <source>
        <dbReference type="Proteomes" id="UP000072189"/>
    </source>
</evidence>
<dbReference type="AlphaFoldDB" id="A0A147FB42"/>
<keyword evidence="1" id="KW-0812">Transmembrane</keyword>
<keyword evidence="1" id="KW-0472">Membrane</keyword>
<name>A0A147FB42_MICTE</name>
<dbReference type="PATRIC" id="fig|2033.7.peg.957"/>
<protein>
    <submittedName>
        <fullName evidence="2">Uncharacterized protein</fullName>
    </submittedName>
</protein>
<evidence type="ECO:0000256" key="1">
    <source>
        <dbReference type="SAM" id="Phobius"/>
    </source>
</evidence>
<comment type="caution">
    <text evidence="2">The sequence shown here is derived from an EMBL/GenBank/DDBJ whole genome shotgun (WGS) entry which is preliminary data.</text>
</comment>
<gene>
    <name evidence="2" type="ORF">RSA3_03045</name>
</gene>
<reference evidence="2 3" key="1">
    <citation type="journal article" date="2016" name="Front. Microbiol.">
        <title>Genomic Resource of Rice Seed Associated Bacteria.</title>
        <authorList>
            <person name="Midha S."/>
            <person name="Bansal K."/>
            <person name="Sharma S."/>
            <person name="Kumar N."/>
            <person name="Patil P.P."/>
            <person name="Chaudhry V."/>
            <person name="Patil P.B."/>
        </authorList>
    </citation>
    <scope>NUCLEOTIDE SEQUENCE [LARGE SCALE GENOMIC DNA]</scope>
    <source>
        <strain evidence="2 3">RSA3</strain>
    </source>
</reference>
<evidence type="ECO:0000313" key="2">
    <source>
        <dbReference type="EMBL" id="KTS13799.1"/>
    </source>
</evidence>
<dbReference type="Proteomes" id="UP000072189">
    <property type="component" value="Unassembled WGS sequence"/>
</dbReference>
<accession>A0A147FB42</accession>
<sequence>MLFSIAFLGAECQRAGTSWGDNRAFFCRDVMGGFVASSMPWVVLVAVSVAIIAGLVGGTTTMVRRGHRVRGAWLTSTALAYALLTAGATWAPNSGLVGVDVAFSVLPLTALIATGLLVVWVGITGGLGVLLLVVRARRPRPVSDVVATDVSS</sequence>
<keyword evidence="1" id="KW-1133">Transmembrane helix</keyword>
<feature type="transmembrane region" description="Helical" evidence="1">
    <location>
        <begin position="38"/>
        <end position="59"/>
    </location>
</feature>
<proteinExistence type="predicted"/>
<feature type="transmembrane region" description="Helical" evidence="1">
    <location>
        <begin position="111"/>
        <end position="134"/>
    </location>
</feature>